<organism evidence="9 10">
    <name type="scientific">Peptacetobacter hiranonis (strain DSM 13275 / JCM 10541 / KCTC 15199 / TO-931)</name>
    <name type="common">Clostridium hiranonis</name>
    <dbReference type="NCBI Taxonomy" id="500633"/>
    <lineage>
        <taxon>Bacteria</taxon>
        <taxon>Bacillati</taxon>
        <taxon>Bacillota</taxon>
        <taxon>Clostridia</taxon>
        <taxon>Peptostreptococcales</taxon>
        <taxon>Peptostreptococcaceae</taxon>
        <taxon>Peptacetobacter</taxon>
    </lineage>
</organism>
<feature type="domain" description="Flavodoxin-like" evidence="8">
    <location>
        <begin position="2"/>
        <end position="137"/>
    </location>
</feature>
<evidence type="ECO:0000313" key="10">
    <source>
        <dbReference type="Proteomes" id="UP000003178"/>
    </source>
</evidence>
<protein>
    <recommendedName>
        <fullName evidence="7">Flavodoxin</fullName>
    </recommendedName>
</protein>
<keyword evidence="6 7" id="KW-0249">Electron transport</keyword>
<dbReference type="STRING" id="500633.CLOHIR_01302"/>
<comment type="caution">
    <text evidence="9">The sequence shown here is derived from an EMBL/GenBank/DDBJ whole genome shotgun (WGS) entry which is preliminary data.</text>
</comment>
<dbReference type="eggNOG" id="COG0716">
    <property type="taxonomic scope" value="Bacteria"/>
</dbReference>
<evidence type="ECO:0000313" key="9">
    <source>
        <dbReference type="EMBL" id="EEA85033.1"/>
    </source>
</evidence>
<dbReference type="GO" id="GO:0016651">
    <property type="term" value="F:oxidoreductase activity, acting on NAD(P)H"/>
    <property type="evidence" value="ECO:0007669"/>
    <property type="project" value="UniProtKB-ARBA"/>
</dbReference>
<dbReference type="Gene3D" id="3.40.50.360">
    <property type="match status" value="1"/>
</dbReference>
<accession>B6FZJ8</accession>
<proteinExistence type="inferred from homology"/>
<keyword evidence="10" id="KW-1185">Reference proteome</keyword>
<comment type="cofactor">
    <cofactor evidence="1 7">
        <name>FMN</name>
        <dbReference type="ChEBI" id="CHEBI:58210"/>
    </cofactor>
</comment>
<sequence>MVKVVYWSGTGNTESMANMLAEGIKGAGNDAALFNVSDIDKDTLLEDTVFALGCPSMGNEELEEGEMEPFVESLESELSGKKVALFGSYGWGSGEWMQTWSERMTNAGAEVIGTVISNEAPTAAEEKELKELADKLVKAL</sequence>
<dbReference type="Proteomes" id="UP000003178">
    <property type="component" value="Unassembled WGS sequence"/>
</dbReference>
<dbReference type="InterPro" id="IPR010087">
    <property type="entry name" value="Flav_short"/>
</dbReference>
<comment type="function">
    <text evidence="7">Low-potential electron donor to a number of redox enzymes.</text>
</comment>
<dbReference type="PANTHER" id="PTHR43717">
    <property type="entry name" value="ANAEROBIC NITRIC OXIDE REDUCTASE FLAVORUBREDOXIN"/>
    <property type="match status" value="1"/>
</dbReference>
<dbReference type="HOGENOM" id="CLU_051402_4_3_9"/>
<evidence type="ECO:0000256" key="1">
    <source>
        <dbReference type="ARBA" id="ARBA00001917"/>
    </source>
</evidence>
<dbReference type="PROSITE" id="PS00201">
    <property type="entry name" value="FLAVODOXIN"/>
    <property type="match status" value="1"/>
</dbReference>
<keyword evidence="5 7" id="KW-0288">FMN</keyword>
<evidence type="ECO:0000256" key="4">
    <source>
        <dbReference type="ARBA" id="ARBA00022630"/>
    </source>
</evidence>
<dbReference type="GO" id="GO:0010181">
    <property type="term" value="F:FMN binding"/>
    <property type="evidence" value="ECO:0007669"/>
    <property type="project" value="UniProtKB-UniRule"/>
</dbReference>
<comment type="similarity">
    <text evidence="2 7">Belongs to the flavodoxin family.</text>
</comment>
<keyword evidence="3 7" id="KW-0813">Transport</keyword>
<dbReference type="OrthoDB" id="9790745at2"/>
<dbReference type="InterPro" id="IPR029039">
    <property type="entry name" value="Flavoprotein-like_sf"/>
</dbReference>
<evidence type="ECO:0000256" key="3">
    <source>
        <dbReference type="ARBA" id="ARBA00022448"/>
    </source>
</evidence>
<evidence type="ECO:0000259" key="8">
    <source>
        <dbReference type="PROSITE" id="PS50902"/>
    </source>
</evidence>
<dbReference type="EMBL" id="ABWP01000057">
    <property type="protein sequence ID" value="EEA85033.1"/>
    <property type="molecule type" value="Genomic_DNA"/>
</dbReference>
<dbReference type="InterPro" id="IPR001226">
    <property type="entry name" value="Flavodoxin_CS"/>
</dbReference>
<dbReference type="NCBIfam" id="TIGR01753">
    <property type="entry name" value="flav_short"/>
    <property type="match status" value="1"/>
</dbReference>
<dbReference type="InterPro" id="IPR008254">
    <property type="entry name" value="Flavodoxin/NO_synth"/>
</dbReference>
<reference evidence="9 10" key="1">
    <citation type="submission" date="2008-09" db="EMBL/GenBank/DDBJ databases">
        <authorList>
            <person name="Fulton L."/>
            <person name="Clifton S."/>
            <person name="Fulton B."/>
            <person name="Xu J."/>
            <person name="Minx P."/>
            <person name="Pepin K.H."/>
            <person name="Johnson M."/>
            <person name="Thiruvilangam P."/>
            <person name="Bhonagiri V."/>
            <person name="Nash W.E."/>
            <person name="Mardis E.R."/>
            <person name="Wilson R.K."/>
        </authorList>
    </citation>
    <scope>NUCLEOTIDE SEQUENCE [LARGE SCALE GENOMIC DNA]</scope>
    <source>
        <strain evidence="9 10">DSM 13275</strain>
    </source>
</reference>
<name>B6FZJ8_PEPHT</name>
<evidence type="ECO:0000256" key="6">
    <source>
        <dbReference type="ARBA" id="ARBA00022982"/>
    </source>
</evidence>
<evidence type="ECO:0000256" key="2">
    <source>
        <dbReference type="ARBA" id="ARBA00005267"/>
    </source>
</evidence>
<dbReference type="PROSITE" id="PS50902">
    <property type="entry name" value="FLAVODOXIN_LIKE"/>
    <property type="match status" value="1"/>
</dbReference>
<dbReference type="GO" id="GO:0009055">
    <property type="term" value="F:electron transfer activity"/>
    <property type="evidence" value="ECO:0007669"/>
    <property type="project" value="UniProtKB-UniRule"/>
</dbReference>
<dbReference type="AlphaFoldDB" id="B6FZJ8"/>
<dbReference type="Pfam" id="PF00258">
    <property type="entry name" value="Flavodoxin_1"/>
    <property type="match status" value="1"/>
</dbReference>
<dbReference type="SUPFAM" id="SSF52218">
    <property type="entry name" value="Flavoproteins"/>
    <property type="match status" value="1"/>
</dbReference>
<reference evidence="9 10" key="2">
    <citation type="submission" date="2008-10" db="EMBL/GenBank/DDBJ databases">
        <title>Draft genome sequence of Clostridium hiranonis (DSM 13275).</title>
        <authorList>
            <person name="Sudarsanam P."/>
            <person name="Ley R."/>
            <person name="Guruge J."/>
            <person name="Turnbaugh P.J."/>
            <person name="Mahowald M."/>
            <person name="Liep D."/>
            <person name="Gordon J."/>
        </authorList>
    </citation>
    <scope>NUCLEOTIDE SEQUENCE [LARGE SCALE GENOMIC DNA]</scope>
    <source>
        <strain evidence="9 10">DSM 13275</strain>
    </source>
</reference>
<gene>
    <name evidence="9" type="ORF">CLOHIR_01302</name>
</gene>
<evidence type="ECO:0000256" key="5">
    <source>
        <dbReference type="ARBA" id="ARBA00022643"/>
    </source>
</evidence>
<dbReference type="RefSeq" id="WP_006440223.1">
    <property type="nucleotide sequence ID" value="NZ_DS995356.1"/>
</dbReference>
<dbReference type="PANTHER" id="PTHR43717:SF1">
    <property type="entry name" value="ANAEROBIC NITRIC OXIDE REDUCTASE FLAVORUBREDOXIN"/>
    <property type="match status" value="1"/>
</dbReference>
<evidence type="ECO:0000256" key="7">
    <source>
        <dbReference type="RuleBase" id="RU367037"/>
    </source>
</evidence>
<keyword evidence="4 7" id="KW-0285">Flavoprotein</keyword>